<dbReference type="PANTHER" id="PTHR11200:SF240">
    <property type="entry name" value="INOSITOL POLYPHOSPHATE 5-PHOSPHATASE C9G1.10C-RELATED"/>
    <property type="match status" value="1"/>
</dbReference>
<dbReference type="Gene3D" id="2.130.10.10">
    <property type="entry name" value="YVTN repeat-like/Quinoprotein amine dehydrogenase"/>
    <property type="match status" value="1"/>
</dbReference>
<dbReference type="Proteomes" id="UP000054270">
    <property type="component" value="Unassembled WGS sequence"/>
</dbReference>
<keyword evidence="4" id="KW-1185">Reference proteome</keyword>
<dbReference type="Pfam" id="PF22669">
    <property type="entry name" value="Exo_endo_phos2"/>
    <property type="match status" value="1"/>
</dbReference>
<evidence type="ECO:0000313" key="3">
    <source>
        <dbReference type="EMBL" id="KJA16099.1"/>
    </source>
</evidence>
<evidence type="ECO:0000259" key="2">
    <source>
        <dbReference type="SMART" id="SM00128"/>
    </source>
</evidence>
<dbReference type="SUPFAM" id="SSF50978">
    <property type="entry name" value="WD40 repeat-like"/>
    <property type="match status" value="1"/>
</dbReference>
<feature type="compositionally biased region" description="Low complexity" evidence="1">
    <location>
        <begin position="139"/>
        <end position="148"/>
    </location>
</feature>
<evidence type="ECO:0000313" key="4">
    <source>
        <dbReference type="Proteomes" id="UP000054270"/>
    </source>
</evidence>
<dbReference type="InterPro" id="IPR036691">
    <property type="entry name" value="Endo/exonu/phosph_ase_sf"/>
</dbReference>
<feature type="compositionally biased region" description="Pro residues" evidence="1">
    <location>
        <begin position="83"/>
        <end position="92"/>
    </location>
</feature>
<sequence length="1093" mass="120355">MESADIDEGSLQAVKSLRSKFERLASDTSTVRPAAAGESLTVTEHSSHRRRATSSSQVDGPPADALSLRVSTSSSDLKTTLKRPPPPPPPPRGSKSLVPPSPLPALLQRPVPVPPVSATRDSPIISSLKNRIDTPSSPPSRLTTPRHSISSPADLKPTIPPRPSSLLPPARQHNDITESPFSDEEQDIVQPIPVLPRVPPPPIPTRGDIDIPRKPGAQMNDSPSDSDISQRSSRQIPPRPPPRPHLSVSPNNKDRTQKASSLPTSKFTSPPPALPVRRSTILSQDPPTTSSLPPPLPTRSQLNTPEVAAIERKVFGSNKLPPPPTRTIALGDKLPPPRRPASPSSEEESAEEDEPKAQAVDLMPDSSASSRRPPALGFRDGYPEPRIHVHPQTGCIILSGSYAVVGHGHHIKIYDLAVSEAPAFTVDTKELGLKDCKVTCMEIRPTMSTVDRGFLVWIGTKEGHIFELDIRTGTPRGTKYAAHLHPVAHLFRHGRSMISLDESGKTLIFSPDPADNEDVSLFTTTPRVMRTTDKQDFVKVLDGKLWTAARLEHHGVVAAQRMPVIRVYDIFNPAAAGRSLLPTEHVGPVTSATIIPTQPRMVYVGHEEGYISIWVLDTEDGFPACAEVMKVSASDVLSIEGVNDRLWAGSRNGMISAYNVTQRPWVVTNCWSAHAGVPVIKLSVNHFAVSHVGRLCVASVGRDDHMRIWDGLLGSDWIDNELVKSETSFSSFHDLTVLVVSWNCDSARPDSLTGENEDFFNNALHSVEYPPDVIVFGLQEVIDLESRKMVAKNVILGGKKKAEDGGLSDKVTGAYKRWYDRLILAVKAAMPKDVPYCVVHTESLVGLFTCIFVKNNKRGMFDDGGIVSRFVVGDSSLCFLNCHLAAGQKAVRRRNADIASMLEDRSVFQPTEHPLAYVGGGDGAMILDHEFVILNGDLNYRIDHRRDAIIAHINAGDLTSLLVHDQLLREIKTNRACRLRGFAEGLLTFNPTYKYDPRSDEYDSSEKHRSPAWCDRVLWRSRVPTRIRQLHYQRYEVNVSDHRPISAAFEITVKTFDAEARENARAHLEAKWVGEQSRLLDLLYAFYKSQALV</sequence>
<dbReference type="GO" id="GO:0004439">
    <property type="term" value="F:phosphatidylinositol-4,5-bisphosphate 5-phosphatase activity"/>
    <property type="evidence" value="ECO:0007669"/>
    <property type="project" value="TreeGrafter"/>
</dbReference>
<reference evidence="4" key="1">
    <citation type="submission" date="2014-04" db="EMBL/GenBank/DDBJ databases">
        <title>Evolutionary Origins and Diversification of the Mycorrhizal Mutualists.</title>
        <authorList>
            <consortium name="DOE Joint Genome Institute"/>
            <consortium name="Mycorrhizal Genomics Consortium"/>
            <person name="Kohler A."/>
            <person name="Kuo A."/>
            <person name="Nagy L.G."/>
            <person name="Floudas D."/>
            <person name="Copeland A."/>
            <person name="Barry K.W."/>
            <person name="Cichocki N."/>
            <person name="Veneault-Fourrey C."/>
            <person name="LaButti K."/>
            <person name="Lindquist E.A."/>
            <person name="Lipzen A."/>
            <person name="Lundell T."/>
            <person name="Morin E."/>
            <person name="Murat C."/>
            <person name="Riley R."/>
            <person name="Ohm R."/>
            <person name="Sun H."/>
            <person name="Tunlid A."/>
            <person name="Henrissat B."/>
            <person name="Grigoriev I.V."/>
            <person name="Hibbett D.S."/>
            <person name="Martin F."/>
        </authorList>
    </citation>
    <scope>NUCLEOTIDE SEQUENCE [LARGE SCALE GENOMIC DNA]</scope>
    <source>
        <strain evidence="4">FD-334 SS-4</strain>
    </source>
</reference>
<protein>
    <recommendedName>
        <fullName evidence="2">Inositol polyphosphate-related phosphatase domain-containing protein</fullName>
    </recommendedName>
</protein>
<dbReference type="STRING" id="945553.A0A0D2NAE6"/>
<proteinExistence type="predicted"/>
<dbReference type="InterPro" id="IPR015943">
    <property type="entry name" value="WD40/YVTN_repeat-like_dom_sf"/>
</dbReference>
<feature type="compositionally biased region" description="Low complexity" evidence="1">
    <location>
        <begin position="222"/>
        <end position="236"/>
    </location>
</feature>
<feature type="compositionally biased region" description="Polar residues" evidence="1">
    <location>
        <begin position="258"/>
        <end position="268"/>
    </location>
</feature>
<name>A0A0D2NAE6_HYPSF</name>
<feature type="compositionally biased region" description="Pro residues" evidence="1">
    <location>
        <begin position="193"/>
        <end position="204"/>
    </location>
</feature>
<dbReference type="AlphaFoldDB" id="A0A0D2NAE6"/>
<dbReference type="GO" id="GO:0046856">
    <property type="term" value="P:phosphatidylinositol dephosphorylation"/>
    <property type="evidence" value="ECO:0007669"/>
    <property type="project" value="InterPro"/>
</dbReference>
<gene>
    <name evidence="3" type="ORF">HYPSUDRAFT_148264</name>
</gene>
<organism evidence="3 4">
    <name type="scientific">Hypholoma sublateritium (strain FD-334 SS-4)</name>
    <dbReference type="NCBI Taxonomy" id="945553"/>
    <lineage>
        <taxon>Eukaryota</taxon>
        <taxon>Fungi</taxon>
        <taxon>Dikarya</taxon>
        <taxon>Basidiomycota</taxon>
        <taxon>Agaricomycotina</taxon>
        <taxon>Agaricomycetes</taxon>
        <taxon>Agaricomycetidae</taxon>
        <taxon>Agaricales</taxon>
        <taxon>Agaricineae</taxon>
        <taxon>Strophariaceae</taxon>
        <taxon>Hypholoma</taxon>
    </lineage>
</organism>
<dbReference type="OMA" id="CVFVKHK"/>
<dbReference type="SMART" id="SM00320">
    <property type="entry name" value="WD40"/>
    <property type="match status" value="2"/>
</dbReference>
<accession>A0A0D2NAE6</accession>
<dbReference type="Gene3D" id="3.60.10.10">
    <property type="entry name" value="Endonuclease/exonuclease/phosphatase"/>
    <property type="match status" value="1"/>
</dbReference>
<dbReference type="InterPro" id="IPR036322">
    <property type="entry name" value="WD40_repeat_dom_sf"/>
</dbReference>
<feature type="compositionally biased region" description="Low complexity" evidence="1">
    <location>
        <begin position="366"/>
        <end position="375"/>
    </location>
</feature>
<dbReference type="EMBL" id="KN817628">
    <property type="protein sequence ID" value="KJA16099.1"/>
    <property type="molecule type" value="Genomic_DNA"/>
</dbReference>
<feature type="compositionally biased region" description="Acidic residues" evidence="1">
    <location>
        <begin position="345"/>
        <end position="354"/>
    </location>
</feature>
<feature type="domain" description="Inositol polyphosphate-related phosphatase" evidence="2">
    <location>
        <begin position="733"/>
        <end position="1057"/>
    </location>
</feature>
<feature type="region of interest" description="Disordered" evidence="1">
    <location>
        <begin position="314"/>
        <end position="375"/>
    </location>
</feature>
<dbReference type="SUPFAM" id="SSF56219">
    <property type="entry name" value="DNase I-like"/>
    <property type="match status" value="1"/>
</dbReference>
<dbReference type="OrthoDB" id="2248459at2759"/>
<feature type="region of interest" description="Disordered" evidence="1">
    <location>
        <begin position="25"/>
        <end position="301"/>
    </location>
</feature>
<dbReference type="InterPro" id="IPR001680">
    <property type="entry name" value="WD40_rpt"/>
</dbReference>
<dbReference type="SMART" id="SM00128">
    <property type="entry name" value="IPPc"/>
    <property type="match status" value="1"/>
</dbReference>
<dbReference type="InterPro" id="IPR000300">
    <property type="entry name" value="IPPc"/>
</dbReference>
<evidence type="ECO:0000256" key="1">
    <source>
        <dbReference type="SAM" id="MobiDB-lite"/>
    </source>
</evidence>
<dbReference type="PANTHER" id="PTHR11200">
    <property type="entry name" value="INOSITOL 5-PHOSPHATASE"/>
    <property type="match status" value="1"/>
</dbReference>
<dbReference type="InterPro" id="IPR046985">
    <property type="entry name" value="IP5"/>
</dbReference>